<keyword evidence="3 9" id="KW-0812">Transmembrane</keyword>
<keyword evidence="4 10" id="KW-0732">Signal</keyword>
<dbReference type="Gene3D" id="3.80.10.10">
    <property type="entry name" value="Ribonuclease Inhibitor"/>
    <property type="match status" value="1"/>
</dbReference>
<evidence type="ECO:0000256" key="2">
    <source>
        <dbReference type="ARBA" id="ARBA00022614"/>
    </source>
</evidence>
<evidence type="ECO:0000256" key="3">
    <source>
        <dbReference type="ARBA" id="ARBA00022692"/>
    </source>
</evidence>
<feature type="signal peptide" evidence="10">
    <location>
        <begin position="1"/>
        <end position="16"/>
    </location>
</feature>
<organism evidence="12 13">
    <name type="scientific">Eublepharis macularius</name>
    <name type="common">Leopard gecko</name>
    <name type="synonym">Cyrtodactylus macularius</name>
    <dbReference type="NCBI Taxonomy" id="481883"/>
    <lineage>
        <taxon>Eukaryota</taxon>
        <taxon>Metazoa</taxon>
        <taxon>Chordata</taxon>
        <taxon>Craniata</taxon>
        <taxon>Vertebrata</taxon>
        <taxon>Euteleostomi</taxon>
        <taxon>Lepidosauria</taxon>
        <taxon>Squamata</taxon>
        <taxon>Bifurcata</taxon>
        <taxon>Gekkota</taxon>
        <taxon>Eublepharidae</taxon>
        <taxon>Eublepharinae</taxon>
        <taxon>Eublepharis</taxon>
    </lineage>
</organism>
<keyword evidence="8" id="KW-1015">Disulfide bond</keyword>
<evidence type="ECO:0000256" key="5">
    <source>
        <dbReference type="ARBA" id="ARBA00022889"/>
    </source>
</evidence>
<evidence type="ECO:0000256" key="9">
    <source>
        <dbReference type="SAM" id="Phobius"/>
    </source>
</evidence>
<dbReference type="InterPro" id="IPR000483">
    <property type="entry name" value="Cys-rich_flank_reg_C"/>
</dbReference>
<protein>
    <submittedName>
        <fullName evidence="13">Platelet glycoprotein IX isoform X2</fullName>
    </submittedName>
</protein>
<name>A0AA97J4G1_EUBMA</name>
<sequence length="200" mass="22429">MNKGLLLFLLLCRVESKPCPPCLCEPLPGKLGWRIDCASVGLKEMPVLSIDILILEMQNNNLTTVLPGTLDILRKVEKVNFSNNPWNCDCSILYFKMWLEDFHKASLANVTCAGPASVKMRALSHLSGNDLKGCQKPLPISCLDFLWRDVLLIAIAVLVLILVVCTLQYSRKLANKSTKQQHSSEIPLLQIHDMEDRKSK</sequence>
<dbReference type="CTD" id="2815"/>
<evidence type="ECO:0000313" key="13">
    <source>
        <dbReference type="RefSeq" id="XP_054831355.1"/>
    </source>
</evidence>
<feature type="domain" description="LRRCT" evidence="11">
    <location>
        <begin position="84"/>
        <end position="135"/>
    </location>
</feature>
<dbReference type="PANTHER" id="PTHR22650:SF6">
    <property type="entry name" value="PLATELET GLYCOPROTEIN IX"/>
    <property type="match status" value="1"/>
</dbReference>
<feature type="transmembrane region" description="Helical" evidence="9">
    <location>
        <begin position="145"/>
        <end position="169"/>
    </location>
</feature>
<keyword evidence="6 9" id="KW-1133">Transmembrane helix</keyword>
<keyword evidence="12" id="KW-1185">Reference proteome</keyword>
<keyword evidence="2" id="KW-0433">Leucine-rich repeat</keyword>
<evidence type="ECO:0000256" key="1">
    <source>
        <dbReference type="ARBA" id="ARBA00004167"/>
    </source>
</evidence>
<evidence type="ECO:0000256" key="4">
    <source>
        <dbReference type="ARBA" id="ARBA00022729"/>
    </source>
</evidence>
<dbReference type="SUPFAM" id="SSF52058">
    <property type="entry name" value="L domain-like"/>
    <property type="match status" value="1"/>
</dbReference>
<evidence type="ECO:0000256" key="10">
    <source>
        <dbReference type="SAM" id="SignalP"/>
    </source>
</evidence>
<dbReference type="RefSeq" id="XP_054831355.1">
    <property type="nucleotide sequence ID" value="XM_054975380.1"/>
</dbReference>
<evidence type="ECO:0000313" key="12">
    <source>
        <dbReference type="Proteomes" id="UP001190640"/>
    </source>
</evidence>
<dbReference type="GeneID" id="129327009"/>
<reference evidence="13" key="1">
    <citation type="submission" date="2025-08" db="UniProtKB">
        <authorList>
            <consortium name="RefSeq"/>
        </authorList>
    </citation>
    <scope>IDENTIFICATION</scope>
    <source>
        <tissue evidence="13">Blood</tissue>
    </source>
</reference>
<keyword evidence="7 9" id="KW-0472">Membrane</keyword>
<gene>
    <name evidence="13" type="primary">GP9</name>
</gene>
<dbReference type="InterPro" id="IPR032675">
    <property type="entry name" value="LRR_dom_sf"/>
</dbReference>
<dbReference type="PANTHER" id="PTHR22650">
    <property type="entry name" value="GLYCOPROTEIN IB BETA"/>
    <property type="match status" value="1"/>
</dbReference>
<keyword evidence="5" id="KW-0130">Cell adhesion</keyword>
<comment type="subcellular location">
    <subcellularLocation>
        <location evidence="1">Membrane</location>
        <topology evidence="1">Single-pass membrane protein</topology>
    </subcellularLocation>
</comment>
<proteinExistence type="predicted"/>
<dbReference type="InterPro" id="IPR052313">
    <property type="entry name" value="GPIb-IX-V_Complex"/>
</dbReference>
<evidence type="ECO:0000256" key="6">
    <source>
        <dbReference type="ARBA" id="ARBA00022989"/>
    </source>
</evidence>
<dbReference type="AlphaFoldDB" id="A0AA97J4G1"/>
<evidence type="ECO:0000259" key="11">
    <source>
        <dbReference type="SMART" id="SM00082"/>
    </source>
</evidence>
<evidence type="ECO:0000256" key="8">
    <source>
        <dbReference type="ARBA" id="ARBA00023157"/>
    </source>
</evidence>
<feature type="chain" id="PRO_5041664180" evidence="10">
    <location>
        <begin position="17"/>
        <end position="200"/>
    </location>
</feature>
<evidence type="ECO:0000256" key="7">
    <source>
        <dbReference type="ARBA" id="ARBA00023136"/>
    </source>
</evidence>
<accession>A0AA97J4G1</accession>
<dbReference type="Proteomes" id="UP001190640">
    <property type="component" value="Chromosome 4"/>
</dbReference>
<dbReference type="SMART" id="SM00082">
    <property type="entry name" value="LRRCT"/>
    <property type="match status" value="1"/>
</dbReference>